<dbReference type="PANTHER" id="PTHR31051:SF1">
    <property type="entry name" value="PROTEASOME ASSEMBLY CHAPERONE 3"/>
    <property type="match status" value="1"/>
</dbReference>
<dbReference type="EMBL" id="JAGPXD010000003">
    <property type="protein sequence ID" value="KAH7363020.1"/>
    <property type="molecule type" value="Genomic_DNA"/>
</dbReference>
<evidence type="ECO:0000256" key="1">
    <source>
        <dbReference type="SAM" id="MobiDB-lite"/>
    </source>
</evidence>
<dbReference type="Gene3D" id="3.30.230.90">
    <property type="match status" value="1"/>
</dbReference>
<comment type="caution">
    <text evidence="2">The sequence shown here is derived from an EMBL/GenBank/DDBJ whole genome shotgun (WGS) entry which is preliminary data.</text>
</comment>
<dbReference type="AlphaFoldDB" id="A0A8K0TG68"/>
<protein>
    <recommendedName>
        <fullName evidence="4">Proteasome assembly chaperone 3</fullName>
    </recommendedName>
</protein>
<keyword evidence="3" id="KW-1185">Reference proteome</keyword>
<evidence type="ECO:0008006" key="4">
    <source>
        <dbReference type="Google" id="ProtNLM"/>
    </source>
</evidence>
<sequence length="147" mass="15950">MEASVAREEPFPARTRTETGTVNGIPTEATSMFFSDKIVVTISQEGRLSQWVQVPLTSSAGGMVDMNLPRTGVGMLPSTHLTPRTLLGSGGDERETVGQLYATQIASFVALRDPEDRRTLVLGLGLLKPDTAREAFFDTIELVQKVL</sequence>
<reference evidence="2" key="1">
    <citation type="journal article" date="2021" name="Nat. Commun.">
        <title>Genetic determinants of endophytism in the Arabidopsis root mycobiome.</title>
        <authorList>
            <person name="Mesny F."/>
            <person name="Miyauchi S."/>
            <person name="Thiergart T."/>
            <person name="Pickel B."/>
            <person name="Atanasova L."/>
            <person name="Karlsson M."/>
            <person name="Huettel B."/>
            <person name="Barry K.W."/>
            <person name="Haridas S."/>
            <person name="Chen C."/>
            <person name="Bauer D."/>
            <person name="Andreopoulos W."/>
            <person name="Pangilinan J."/>
            <person name="LaButti K."/>
            <person name="Riley R."/>
            <person name="Lipzen A."/>
            <person name="Clum A."/>
            <person name="Drula E."/>
            <person name="Henrissat B."/>
            <person name="Kohler A."/>
            <person name="Grigoriev I.V."/>
            <person name="Martin F.M."/>
            <person name="Hacquard S."/>
        </authorList>
    </citation>
    <scope>NUCLEOTIDE SEQUENCE</scope>
    <source>
        <strain evidence="2">MPI-CAGE-AT-0016</strain>
    </source>
</reference>
<dbReference type="Proteomes" id="UP000813385">
    <property type="component" value="Unassembled WGS sequence"/>
</dbReference>
<accession>A0A8K0TG68</accession>
<dbReference type="InterPro" id="IPR018788">
    <property type="entry name" value="Proteasome_assmbl_chp_3"/>
</dbReference>
<dbReference type="GO" id="GO:0043248">
    <property type="term" value="P:proteasome assembly"/>
    <property type="evidence" value="ECO:0007669"/>
    <property type="project" value="InterPro"/>
</dbReference>
<gene>
    <name evidence="2" type="ORF">B0T11DRAFT_281920</name>
</gene>
<evidence type="ECO:0000313" key="2">
    <source>
        <dbReference type="EMBL" id="KAH7363020.1"/>
    </source>
</evidence>
<evidence type="ECO:0000313" key="3">
    <source>
        <dbReference type="Proteomes" id="UP000813385"/>
    </source>
</evidence>
<dbReference type="OrthoDB" id="5593278at2759"/>
<proteinExistence type="predicted"/>
<name>A0A8K0TG68_9PEZI</name>
<dbReference type="PANTHER" id="PTHR31051">
    <property type="entry name" value="PROTEASOME ASSEMBLY CHAPERONE 3"/>
    <property type="match status" value="1"/>
</dbReference>
<dbReference type="InterPro" id="IPR053720">
    <property type="entry name" value="Psm_Assembly_Chaperone"/>
</dbReference>
<feature type="region of interest" description="Disordered" evidence="1">
    <location>
        <begin position="1"/>
        <end position="24"/>
    </location>
</feature>
<organism evidence="2 3">
    <name type="scientific">Plectosphaerella cucumerina</name>
    <dbReference type="NCBI Taxonomy" id="40658"/>
    <lineage>
        <taxon>Eukaryota</taxon>
        <taxon>Fungi</taxon>
        <taxon>Dikarya</taxon>
        <taxon>Ascomycota</taxon>
        <taxon>Pezizomycotina</taxon>
        <taxon>Sordariomycetes</taxon>
        <taxon>Hypocreomycetidae</taxon>
        <taxon>Glomerellales</taxon>
        <taxon>Plectosphaerellaceae</taxon>
        <taxon>Plectosphaerella</taxon>
    </lineage>
</organism>
<feature type="compositionally biased region" description="Basic and acidic residues" evidence="1">
    <location>
        <begin position="1"/>
        <end position="17"/>
    </location>
</feature>